<dbReference type="AlphaFoldDB" id="A0A511RL58"/>
<dbReference type="GO" id="GO:0097175">
    <property type="term" value="P:1,6-anhydro-N-acetyl-beta-muramic acid catabolic process"/>
    <property type="evidence" value="ECO:0007669"/>
    <property type="project" value="UniProtKB-UniRule"/>
</dbReference>
<organism evidence="2 3">
    <name type="scientific">Oceanithermus desulfurans NBRC 100063</name>
    <dbReference type="NCBI Taxonomy" id="1227550"/>
    <lineage>
        <taxon>Bacteria</taxon>
        <taxon>Thermotogati</taxon>
        <taxon>Deinococcota</taxon>
        <taxon>Deinococci</taxon>
        <taxon>Thermales</taxon>
        <taxon>Thermaceae</taxon>
        <taxon>Oceanithermus</taxon>
    </lineage>
</organism>
<sequence>MIVLGLMSGTSADGADLVLARLEGRPPELVYEVLERRHADYPEGLFARVRQAQQNRVLGPRDLAHLHHDLGRFYAEAAAPFRGRVELAALAGQTVWHEPPGVTWQLGEPSWLAEALGVPVVHDFRPADLAAGGEGAPLVPYPDLLLYGEEGVRRSIHNLGGISNLTYLPGRDAAGVLAFDTGPGNCLIDEAAARMGERYDEGGRIAAEGRVDEALVEVWLNHAYLRRPPPKSTGREVWRLERLAFAERLADADLVATVTAFTVRTIVNSYRDFVLPRGLDEVWVAGGGAKNRTLMAGLRAGLPVPVRSFEELGLDPLAREALAFAVLGYLRFLNLPNVLPHTTGARRAAVAGRVTRPSV</sequence>
<dbReference type="SUPFAM" id="SSF53067">
    <property type="entry name" value="Actin-like ATPase domain"/>
    <property type="match status" value="1"/>
</dbReference>
<comment type="catalytic activity">
    <reaction evidence="1">
        <text>1,6-anhydro-N-acetyl-beta-muramate + ATP + H2O = N-acetyl-D-muramate 6-phosphate + ADP + H(+)</text>
        <dbReference type="Rhea" id="RHEA:24952"/>
        <dbReference type="ChEBI" id="CHEBI:15377"/>
        <dbReference type="ChEBI" id="CHEBI:15378"/>
        <dbReference type="ChEBI" id="CHEBI:30616"/>
        <dbReference type="ChEBI" id="CHEBI:58690"/>
        <dbReference type="ChEBI" id="CHEBI:58722"/>
        <dbReference type="ChEBI" id="CHEBI:456216"/>
        <dbReference type="EC" id="2.7.1.170"/>
    </reaction>
</comment>
<keyword evidence="1" id="KW-0067">ATP-binding</keyword>
<comment type="similarity">
    <text evidence="1">Belongs to the anhydro-N-acetylmuramic acid kinase family.</text>
</comment>
<comment type="pathway">
    <text evidence="1">Amino-sugar metabolism; 1,6-anhydro-N-acetylmuramate degradation.</text>
</comment>
<dbReference type="Gene3D" id="3.30.420.40">
    <property type="match status" value="2"/>
</dbReference>
<dbReference type="UniPathway" id="UPA00544"/>
<keyword evidence="1" id="KW-0119">Carbohydrate metabolism</keyword>
<dbReference type="GO" id="GO:0016301">
    <property type="term" value="F:kinase activity"/>
    <property type="evidence" value="ECO:0007669"/>
    <property type="project" value="UniProtKB-KW"/>
</dbReference>
<reference evidence="2 3" key="1">
    <citation type="submission" date="2019-07" db="EMBL/GenBank/DDBJ databases">
        <title>Whole genome shotgun sequence of Oceanithermus desulfurans NBRC 100063.</title>
        <authorList>
            <person name="Hosoyama A."/>
            <person name="Uohara A."/>
            <person name="Ohji S."/>
            <person name="Ichikawa N."/>
        </authorList>
    </citation>
    <scope>NUCLEOTIDE SEQUENCE [LARGE SCALE GENOMIC DNA]</scope>
    <source>
        <strain evidence="2 3">NBRC 100063</strain>
    </source>
</reference>
<dbReference type="GO" id="GO:0005524">
    <property type="term" value="F:ATP binding"/>
    <property type="evidence" value="ECO:0007669"/>
    <property type="project" value="UniProtKB-UniRule"/>
</dbReference>
<gene>
    <name evidence="1 2" type="primary">anmK</name>
    <name evidence="2" type="ORF">ODE01S_12310</name>
</gene>
<dbReference type="InterPro" id="IPR005338">
    <property type="entry name" value="Anhydro_N_Ac-Mur_kinase"/>
</dbReference>
<comment type="pathway">
    <text evidence="1">Cell wall biogenesis; peptidoglycan recycling.</text>
</comment>
<dbReference type="EMBL" id="BJXN01000007">
    <property type="protein sequence ID" value="GEM89797.1"/>
    <property type="molecule type" value="Genomic_DNA"/>
</dbReference>
<dbReference type="GO" id="GO:0006040">
    <property type="term" value="P:amino sugar metabolic process"/>
    <property type="evidence" value="ECO:0007669"/>
    <property type="project" value="InterPro"/>
</dbReference>
<dbReference type="PANTHER" id="PTHR30605:SF0">
    <property type="entry name" value="ANHYDRO-N-ACETYLMURAMIC ACID KINASE"/>
    <property type="match status" value="1"/>
</dbReference>
<evidence type="ECO:0000256" key="1">
    <source>
        <dbReference type="HAMAP-Rule" id="MF_01270"/>
    </source>
</evidence>
<dbReference type="CDD" id="cd24050">
    <property type="entry name" value="ASKHA_NBD_ANMK"/>
    <property type="match status" value="1"/>
</dbReference>
<accession>A0A511RL58</accession>
<dbReference type="HAMAP" id="MF_01270">
    <property type="entry name" value="AnhMurNAc_kinase"/>
    <property type="match status" value="1"/>
</dbReference>
<dbReference type="RefSeq" id="WP_147146940.1">
    <property type="nucleotide sequence ID" value="NZ_BJXN01000007.1"/>
</dbReference>
<dbReference type="PANTHER" id="PTHR30605">
    <property type="entry name" value="ANHYDRO-N-ACETYLMURAMIC ACID KINASE"/>
    <property type="match status" value="1"/>
</dbReference>
<protein>
    <recommendedName>
        <fullName evidence="1">Anhydro-N-acetylmuramic acid kinase</fullName>
        <ecNumber evidence="1">2.7.1.170</ecNumber>
    </recommendedName>
    <alternativeName>
        <fullName evidence="1">AnhMurNAc kinase</fullName>
    </alternativeName>
</protein>
<dbReference type="GO" id="GO:0016773">
    <property type="term" value="F:phosphotransferase activity, alcohol group as acceptor"/>
    <property type="evidence" value="ECO:0007669"/>
    <property type="project" value="UniProtKB-UniRule"/>
</dbReference>
<keyword evidence="1 2" id="KW-0418">Kinase</keyword>
<dbReference type="InterPro" id="IPR043129">
    <property type="entry name" value="ATPase_NBD"/>
</dbReference>
<evidence type="ECO:0000313" key="2">
    <source>
        <dbReference type="EMBL" id="GEM89797.1"/>
    </source>
</evidence>
<dbReference type="Pfam" id="PF03702">
    <property type="entry name" value="AnmK"/>
    <property type="match status" value="1"/>
</dbReference>
<dbReference type="GO" id="GO:0009254">
    <property type="term" value="P:peptidoglycan turnover"/>
    <property type="evidence" value="ECO:0007669"/>
    <property type="project" value="UniProtKB-UniRule"/>
</dbReference>
<comment type="caution">
    <text evidence="2">The sequence shown here is derived from an EMBL/GenBank/DDBJ whole genome shotgun (WGS) entry which is preliminary data.</text>
</comment>
<proteinExistence type="inferred from homology"/>
<dbReference type="EC" id="2.7.1.170" evidence="1"/>
<dbReference type="OrthoDB" id="9763949at2"/>
<keyword evidence="1" id="KW-0808">Transferase</keyword>
<name>A0A511RL58_9DEIN</name>
<dbReference type="UniPathway" id="UPA00343"/>
<comment type="function">
    <text evidence="1">Catalyzes the specific phosphorylation of 1,6-anhydro-N-acetylmuramic acid (anhMurNAc) with the simultaneous cleavage of the 1,6-anhydro ring, generating MurNAc-6-P. Is required for the utilization of anhMurNAc either imported from the medium or derived from its own cell wall murein, and thus plays a role in cell wall recycling.</text>
</comment>
<dbReference type="Proteomes" id="UP000321827">
    <property type="component" value="Unassembled WGS sequence"/>
</dbReference>
<keyword evidence="1" id="KW-0547">Nucleotide-binding</keyword>
<evidence type="ECO:0000313" key="3">
    <source>
        <dbReference type="Proteomes" id="UP000321827"/>
    </source>
</evidence>
<feature type="binding site" evidence="1">
    <location>
        <begin position="9"/>
        <end position="16"/>
    </location>
    <ligand>
        <name>ATP</name>
        <dbReference type="ChEBI" id="CHEBI:30616"/>
    </ligand>
</feature>